<keyword evidence="2" id="KW-1185">Reference proteome</keyword>
<reference evidence="1" key="1">
    <citation type="submission" date="2023-10" db="EMBL/GenBank/DDBJ databases">
        <authorList>
            <person name="Rodriguez Cubillos JULIANA M."/>
            <person name="De Vega J."/>
        </authorList>
    </citation>
    <scope>NUCLEOTIDE SEQUENCE</scope>
</reference>
<dbReference type="EMBL" id="CASHSV030000034">
    <property type="protein sequence ID" value="CAJ2644371.1"/>
    <property type="molecule type" value="Genomic_DNA"/>
</dbReference>
<organism evidence="1 2">
    <name type="scientific">Trifolium pratense</name>
    <name type="common">Red clover</name>
    <dbReference type="NCBI Taxonomy" id="57577"/>
    <lineage>
        <taxon>Eukaryota</taxon>
        <taxon>Viridiplantae</taxon>
        <taxon>Streptophyta</taxon>
        <taxon>Embryophyta</taxon>
        <taxon>Tracheophyta</taxon>
        <taxon>Spermatophyta</taxon>
        <taxon>Magnoliopsida</taxon>
        <taxon>eudicotyledons</taxon>
        <taxon>Gunneridae</taxon>
        <taxon>Pentapetalae</taxon>
        <taxon>rosids</taxon>
        <taxon>fabids</taxon>
        <taxon>Fabales</taxon>
        <taxon>Fabaceae</taxon>
        <taxon>Papilionoideae</taxon>
        <taxon>50 kb inversion clade</taxon>
        <taxon>NPAAA clade</taxon>
        <taxon>Hologalegina</taxon>
        <taxon>IRL clade</taxon>
        <taxon>Trifolieae</taxon>
        <taxon>Trifolium</taxon>
    </lineage>
</organism>
<protein>
    <submittedName>
        <fullName evidence="1">Uncharacterized protein</fullName>
    </submittedName>
</protein>
<sequence>MECNKDEAVRAKQLAESRMQTGQFTEALKFANKAKKLYADVDNIAQILAICEVHIAALNKLYCSEMDWYRILLTERLSEDAIIKKQYRKLALLLHPDKNKFPGAEAAFKLIGEANRVLSDQAKRSLHDMKVKADAGAAVSKTSSRHSNGNMFAANQVPNASSSNFPSRNPHLNAQQTFWTMCQPEPSSKQRFNTRNDDENKDVNVQENHVDPSSLNVRRSSRQKQHVSYVETDADDNFDIPFKKPRQNESFNNDEVEERSVSEETVLSNTSRDEHSDVQEDKACATGVRKQHKDEKSKDGYVPVSKPMESQASKNVGSKRMRQPEPGSKQRFNTRNDDENKDVNVQENHVDPSSLNVRRSSRQKRHVSYVEYADDNFDVPSKKPRQNESFNNDEVEEKKVSEEETVLSNTSGDKHSDVQEDKVLESDLDSKMLNEETCSPPNSNIPSSPEIITCPDPDFSNFEKDKADDCFAANQLWAIYDHTGALPRFYALIKKVTFPFKLHIIWLEPDPDEDDEVAWYDADLPIACGKFILDKSQKTTDRSMFSHQIQFIKGNNRDSYLVFPKKGETWAIFRNWDIKWSYNPENDLKREFDYVEILSNFTENVGIEVAYLGKVKGFISLFEKTGKNGENTFCILPNELYRFSHQIPSYKMNGDEREGVPRGCFELDPAALPTEMFEAEKDSREKVEKSKVVDAPTFSLGLTQSDDSKASSSRPSRQLKGKIEQTKANEKKQYKKTVHQQNDEGSSDDGEKVKGKKLKEVTEPDQRLRHKMSIPKVYILMQSVNTKKFKKKIVEELNQFGFGGMLHICNWTRIHTFFVDWIVNNFEKDHMWIRLRNTEVLELKEDDVHRVYELPMVGKKINTDLCSDAAINRLRRELGLTENSSPFVKVTELERVLNTTEKATAWVKGAICYIIHNLLCPTNHSDVSLQYAHILVDAATALSHNWCSHILEYMKEGLQSPGVANPLADFHFLMINYLDKMGKKSPFLTGKYKHPSLRDWDVKMANQDLQKVYDVMGLENGLTAGVTRQNATNEGPVVLCFDADTCPLSKAEMHLKHCRACIQIYSTSADTLERRISQAKGKTLRNKSSAKRKKVVQGEDGQAPQTPLSPTQETMNKFPEYFRDGKATDEMKEDKKEEKSDEMEEEKNDEKKDEKGDEEKHEEKDEKKDEANETKDVGCGVDKKNDEHPSSEEEEFDVDTMEDLVKTACNVGLSPTQETILKFPEFFDAPEGSRRKKEDPMKEQKDPVEEQQDIIEPTPLRIVLPDQIIDLSQEVTTKPKRRKNQVMEDRTYLDRRRAVKKSKYLTSPYDDAVYESTASKLQKDVSTFAWSTALDKSEILYCSGFHKFSLQRCDLWTLNKDEWVDCFVVNSWVNCLNWDQRNGVMRRLVTRYVNHENLERPGALEMDQASAFKSFVNKLKWFKYLNWKKIDPTKLEYIMTPTLIGNPGSHYVCFVVNFKSCTFQFLNSINGERFLVKSGEPTTYKKMFDVWFKEVEAFVIELYKHWKLAIPFDFSKFKWETPKMPSQPDKDNCGVFCMKFLAEWEGDSKTSMNSFKNWNKLKKQDKVAKLMDLRIEICSTLLTHSSNSKVEYVVNQAASYYEEMAQKLQHDV</sequence>
<evidence type="ECO:0000313" key="1">
    <source>
        <dbReference type="EMBL" id="CAJ2644371.1"/>
    </source>
</evidence>
<accession>A0ACB0JKJ7</accession>
<evidence type="ECO:0000313" key="2">
    <source>
        <dbReference type="Proteomes" id="UP001177021"/>
    </source>
</evidence>
<proteinExistence type="predicted"/>
<name>A0ACB0JKJ7_TRIPR</name>
<comment type="caution">
    <text evidence="1">The sequence shown here is derived from an EMBL/GenBank/DDBJ whole genome shotgun (WGS) entry which is preliminary data.</text>
</comment>
<gene>
    <name evidence="1" type="ORF">MILVUS5_LOCUS13418</name>
</gene>
<dbReference type="Proteomes" id="UP001177021">
    <property type="component" value="Unassembled WGS sequence"/>
</dbReference>